<dbReference type="GO" id="GO:0005886">
    <property type="term" value="C:plasma membrane"/>
    <property type="evidence" value="ECO:0007669"/>
    <property type="project" value="UniProtKB-SubCell"/>
</dbReference>
<feature type="transmembrane region" description="Helical" evidence="17">
    <location>
        <begin position="256"/>
        <end position="278"/>
    </location>
</feature>
<dbReference type="Pfam" id="PF02225">
    <property type="entry name" value="PA"/>
    <property type="match status" value="1"/>
</dbReference>
<feature type="transmembrane region" description="Helical" evidence="17">
    <location>
        <begin position="559"/>
        <end position="577"/>
    </location>
</feature>
<dbReference type="GO" id="GO:0042500">
    <property type="term" value="F:aspartic endopeptidase activity, intramembrane cleaving"/>
    <property type="evidence" value="ECO:0007669"/>
    <property type="project" value="InterPro"/>
</dbReference>
<keyword evidence="12 17" id="KW-1133">Transmembrane helix</keyword>
<keyword evidence="9 17" id="KW-0812">Transmembrane</keyword>
<dbReference type="GO" id="GO:0098553">
    <property type="term" value="C:lumenal side of endoplasmic reticulum membrane"/>
    <property type="evidence" value="ECO:0007669"/>
    <property type="project" value="TreeGrafter"/>
</dbReference>
<evidence type="ECO:0000256" key="1">
    <source>
        <dbReference type="ARBA" id="ARBA00004127"/>
    </source>
</evidence>
<dbReference type="Pfam" id="PF04258">
    <property type="entry name" value="Peptidase_A22B"/>
    <property type="match status" value="1"/>
</dbReference>
<protein>
    <recommendedName>
        <fullName evidence="18">CRIB domain-containing protein</fullName>
    </recommendedName>
</protein>
<evidence type="ECO:0000256" key="13">
    <source>
        <dbReference type="ARBA" id="ARBA00023136"/>
    </source>
</evidence>
<keyword evidence="13 17" id="KW-0472">Membrane</keyword>
<comment type="similarity">
    <text evidence="6">Belongs to the peptidase A22B family.</text>
</comment>
<evidence type="ECO:0000256" key="17">
    <source>
        <dbReference type="SAM" id="Phobius"/>
    </source>
</evidence>
<feature type="domain" description="CRIB" evidence="18">
    <location>
        <begin position="78"/>
        <end position="91"/>
    </location>
</feature>
<comment type="caution">
    <text evidence="19">The sequence shown here is derived from an EMBL/GenBank/DDBJ whole genome shotgun (WGS) entry which is preliminary data.</text>
</comment>
<evidence type="ECO:0000256" key="7">
    <source>
        <dbReference type="ARBA" id="ARBA00022475"/>
    </source>
</evidence>
<dbReference type="InterPro" id="IPR006639">
    <property type="entry name" value="Preselin/SPP"/>
</dbReference>
<feature type="transmembrane region" description="Helical" evidence="17">
    <location>
        <begin position="383"/>
        <end position="402"/>
    </location>
</feature>
<dbReference type="GO" id="GO:0030660">
    <property type="term" value="C:Golgi-associated vesicle membrane"/>
    <property type="evidence" value="ECO:0007669"/>
    <property type="project" value="TreeGrafter"/>
</dbReference>
<dbReference type="Proteomes" id="UP000824540">
    <property type="component" value="Unassembled WGS sequence"/>
</dbReference>
<dbReference type="InterPro" id="IPR036936">
    <property type="entry name" value="CRIB_dom_sf"/>
</dbReference>
<comment type="subcellular location">
    <subcellularLocation>
        <location evidence="2">Cell membrane</location>
        <topology evidence="2">Lipid-anchor</topology>
    </subcellularLocation>
    <subcellularLocation>
        <location evidence="3">Cytoplasm</location>
        <location evidence="3">Cytoskeleton</location>
    </subcellularLocation>
    <subcellularLocation>
        <location evidence="1">Endomembrane system</location>
        <topology evidence="1">Multi-pass membrane protein</topology>
    </subcellularLocation>
    <subcellularLocation>
        <location evidence="4">Membrane</location>
        <topology evidence="4">Multi-pass membrane protein</topology>
        <orientation evidence="4">Lumenal side</orientation>
    </subcellularLocation>
</comment>
<dbReference type="GO" id="GO:0033619">
    <property type="term" value="P:membrane protein proteolysis"/>
    <property type="evidence" value="ECO:0007669"/>
    <property type="project" value="TreeGrafter"/>
</dbReference>
<evidence type="ECO:0000256" key="3">
    <source>
        <dbReference type="ARBA" id="ARBA00004245"/>
    </source>
</evidence>
<dbReference type="CDD" id="cd00132">
    <property type="entry name" value="CRIB"/>
    <property type="match status" value="1"/>
</dbReference>
<feature type="transmembrane region" description="Helical" evidence="17">
    <location>
        <begin position="341"/>
        <end position="362"/>
    </location>
</feature>
<dbReference type="InterPro" id="IPR000095">
    <property type="entry name" value="CRIB_dom"/>
</dbReference>
<dbReference type="GO" id="GO:0005856">
    <property type="term" value="C:cytoskeleton"/>
    <property type="evidence" value="ECO:0007669"/>
    <property type="project" value="UniProtKB-SubCell"/>
</dbReference>
<evidence type="ECO:0000313" key="19">
    <source>
        <dbReference type="EMBL" id="KAG9341289.1"/>
    </source>
</evidence>
<keyword evidence="16" id="KW-0449">Lipoprotein</keyword>
<evidence type="ECO:0000256" key="12">
    <source>
        <dbReference type="ARBA" id="ARBA00022989"/>
    </source>
</evidence>
<sequence>MRHNHQDFVMFCTVVTDVGYNSQDSEDESEDSTQKWNDGIIYLHRQTHNMTELWICFSCCIAEQPQPKRRRRIDRSMIGEPTNFVHTTHVGSGDMGTGLGAVNSLQAQMKSKGGYGNGVSENVQDFQCSDVPHGLIHTGQRTAFFALQVAYTLVNMTSSYLCNDSGLGPDVLKGNAVVVMRGECEFVQKAIIAQELGATTILIASKKPLVTPWANQTDYRKVKIPLALVRYRDIQDALETYPADLKVKLYDPPVPLLDYSILVMLAIGIFTVAMGAYWSGAVESEKLSAIPTAMGGGGREHEEADSGDVSVSSPVKVLVFVLLMCIMLVLMYFFYHWLVYLIISVFCLASAVGLYSCLDALLEKLGCRSCSFLCLSDTACRRVRALLLAAICVTVAVVWGVYRNEDRWSWVLQDLLGVAFCLNFLKTVTVSNYKICVFLLSLLLVYDVFFVFITPLFTTNGESVMVQVAVGSDSDEKLPLVMRVPRFSSWYQDACGLQFSILGFGDLLVPGLLVAYCHRFDVWTNSTKKIYFVTCTIGYLLGMIVTYVVMTLTKMAQPALLYLVPFTLLTSAAVACYKRQMKAFWSGTRVGYEVRAESGGWGVITGTEIM</sequence>
<dbReference type="EMBL" id="JAFBMS010000036">
    <property type="protein sequence ID" value="KAG9341289.1"/>
    <property type="molecule type" value="Genomic_DNA"/>
</dbReference>
<evidence type="ECO:0000256" key="4">
    <source>
        <dbReference type="ARBA" id="ARBA00004366"/>
    </source>
</evidence>
<keyword evidence="8" id="KW-0963">Cytoplasm</keyword>
<dbReference type="GO" id="GO:0005765">
    <property type="term" value="C:lysosomal membrane"/>
    <property type="evidence" value="ECO:0007669"/>
    <property type="project" value="TreeGrafter"/>
</dbReference>
<dbReference type="FunFam" id="3.90.810.10:FF:000004">
    <property type="entry name" value="CDC42 small effector protein 2"/>
    <property type="match status" value="1"/>
</dbReference>
<dbReference type="Gene3D" id="3.50.30.30">
    <property type="match status" value="1"/>
</dbReference>
<dbReference type="InterPro" id="IPR007369">
    <property type="entry name" value="Peptidase_A22B_SPP"/>
</dbReference>
<dbReference type="PROSITE" id="PS50108">
    <property type="entry name" value="CRIB"/>
    <property type="match status" value="1"/>
</dbReference>
<feature type="transmembrane region" description="Helical" evidence="17">
    <location>
        <begin position="530"/>
        <end position="553"/>
    </location>
</feature>
<evidence type="ECO:0000256" key="9">
    <source>
        <dbReference type="ARBA" id="ARBA00022692"/>
    </source>
</evidence>
<keyword evidence="20" id="KW-1185">Reference proteome</keyword>
<gene>
    <name evidence="19" type="ORF">JZ751_019391</name>
</gene>
<dbReference type="PANTHER" id="PTHR12174">
    <property type="entry name" value="SIGNAL PEPTIDE PEPTIDASE"/>
    <property type="match status" value="1"/>
</dbReference>
<accession>A0A8T2NM24</accession>
<keyword evidence="15" id="KW-0206">Cytoskeleton</keyword>
<dbReference type="SMART" id="SM00730">
    <property type="entry name" value="PSN"/>
    <property type="match status" value="1"/>
</dbReference>
<reference evidence="19" key="1">
    <citation type="thesis" date="2021" institute="BYU ScholarsArchive" country="Provo, UT, USA">
        <title>Applications of and Algorithms for Genome Assembly and Genomic Analyses with an Emphasis on Marine Teleosts.</title>
        <authorList>
            <person name="Pickett B.D."/>
        </authorList>
    </citation>
    <scope>NUCLEOTIDE SEQUENCE</scope>
    <source>
        <strain evidence="19">HI-2016</strain>
    </source>
</reference>
<evidence type="ECO:0000256" key="11">
    <source>
        <dbReference type="ARBA" id="ARBA00022960"/>
    </source>
</evidence>
<feature type="transmembrane region" description="Helical" evidence="17">
    <location>
        <begin position="497"/>
        <end position="518"/>
    </location>
</feature>
<evidence type="ECO:0000256" key="2">
    <source>
        <dbReference type="ARBA" id="ARBA00004193"/>
    </source>
</evidence>
<keyword evidence="11" id="KW-0133">Cell shape</keyword>
<evidence type="ECO:0000256" key="5">
    <source>
        <dbReference type="ARBA" id="ARBA00005720"/>
    </source>
</evidence>
<dbReference type="PANTHER" id="PTHR12174:SF34">
    <property type="entry name" value="SIGNAL PEPTIDE PEPTIDASE-LIKE 2A"/>
    <property type="match status" value="1"/>
</dbReference>
<dbReference type="GO" id="GO:0098554">
    <property type="term" value="C:cytoplasmic side of endoplasmic reticulum membrane"/>
    <property type="evidence" value="ECO:0007669"/>
    <property type="project" value="TreeGrafter"/>
</dbReference>
<keyword evidence="7" id="KW-1003">Cell membrane</keyword>
<evidence type="ECO:0000256" key="14">
    <source>
        <dbReference type="ARBA" id="ARBA00023139"/>
    </source>
</evidence>
<evidence type="ECO:0000313" key="20">
    <source>
        <dbReference type="Proteomes" id="UP000824540"/>
    </source>
</evidence>
<dbReference type="Gene3D" id="3.90.810.10">
    <property type="entry name" value="CRIB domain"/>
    <property type="match status" value="1"/>
</dbReference>
<keyword evidence="10" id="KW-0378">Hydrolase</keyword>
<evidence type="ECO:0000256" key="6">
    <source>
        <dbReference type="ARBA" id="ARBA00006859"/>
    </source>
</evidence>
<name>A0A8T2NM24_9TELE</name>
<dbReference type="InterPro" id="IPR003137">
    <property type="entry name" value="PA_domain"/>
</dbReference>
<evidence type="ECO:0000256" key="15">
    <source>
        <dbReference type="ARBA" id="ARBA00023212"/>
    </source>
</evidence>
<feature type="transmembrane region" description="Helical" evidence="17">
    <location>
        <begin position="317"/>
        <end position="335"/>
    </location>
</feature>
<feature type="transmembrane region" description="Helical" evidence="17">
    <location>
        <begin position="437"/>
        <end position="457"/>
    </location>
</feature>
<comment type="similarity">
    <text evidence="5">Belongs to the CDC42SE/SPEC family.</text>
</comment>
<keyword evidence="14" id="KW-0564">Palmitate</keyword>
<dbReference type="GO" id="GO:0008360">
    <property type="term" value="P:regulation of cell shape"/>
    <property type="evidence" value="ECO:0007669"/>
    <property type="project" value="UniProtKB-KW"/>
</dbReference>
<dbReference type="OrthoDB" id="29661at2759"/>
<evidence type="ECO:0000256" key="8">
    <source>
        <dbReference type="ARBA" id="ARBA00022490"/>
    </source>
</evidence>
<evidence type="ECO:0000256" key="16">
    <source>
        <dbReference type="ARBA" id="ARBA00023288"/>
    </source>
</evidence>
<dbReference type="AlphaFoldDB" id="A0A8T2NM24"/>
<organism evidence="19 20">
    <name type="scientific">Albula glossodonta</name>
    <name type="common">roundjaw bonefish</name>
    <dbReference type="NCBI Taxonomy" id="121402"/>
    <lineage>
        <taxon>Eukaryota</taxon>
        <taxon>Metazoa</taxon>
        <taxon>Chordata</taxon>
        <taxon>Craniata</taxon>
        <taxon>Vertebrata</taxon>
        <taxon>Euteleostomi</taxon>
        <taxon>Actinopterygii</taxon>
        <taxon>Neopterygii</taxon>
        <taxon>Teleostei</taxon>
        <taxon>Albuliformes</taxon>
        <taxon>Albulidae</taxon>
        <taxon>Albula</taxon>
    </lineage>
</organism>
<evidence type="ECO:0000256" key="10">
    <source>
        <dbReference type="ARBA" id="ARBA00022801"/>
    </source>
</evidence>
<evidence type="ECO:0000259" key="18">
    <source>
        <dbReference type="PROSITE" id="PS50108"/>
    </source>
</evidence>
<proteinExistence type="inferred from homology"/>